<accession>A0A183NQB9</accession>
<dbReference type="EMBL" id="UZAL01011436">
    <property type="protein sequence ID" value="VDP05196.1"/>
    <property type="molecule type" value="Genomic_DNA"/>
</dbReference>
<dbReference type="AlphaFoldDB" id="A0A183NQB9"/>
<sequence>MIHWGVANLCETTVSNQPTYQISQVIVPDMIFPNDSLISDEISYKSEGNMLNEPNHDRKPDVVLMDADFSNDLLLCNDIPNKFKETISGESKLDVIPSISCPHNAFVP</sequence>
<organism evidence="1 2">
    <name type="scientific">Schistosoma mattheei</name>
    <dbReference type="NCBI Taxonomy" id="31246"/>
    <lineage>
        <taxon>Eukaryota</taxon>
        <taxon>Metazoa</taxon>
        <taxon>Spiralia</taxon>
        <taxon>Lophotrochozoa</taxon>
        <taxon>Platyhelminthes</taxon>
        <taxon>Trematoda</taxon>
        <taxon>Digenea</taxon>
        <taxon>Strigeidida</taxon>
        <taxon>Schistosomatoidea</taxon>
        <taxon>Schistosomatidae</taxon>
        <taxon>Schistosoma</taxon>
    </lineage>
</organism>
<keyword evidence="2" id="KW-1185">Reference proteome</keyword>
<reference evidence="1 2" key="1">
    <citation type="submission" date="2018-11" db="EMBL/GenBank/DDBJ databases">
        <authorList>
            <consortium name="Pathogen Informatics"/>
        </authorList>
    </citation>
    <scope>NUCLEOTIDE SEQUENCE [LARGE SCALE GENOMIC DNA]</scope>
    <source>
        <strain>Denwood</strain>
        <strain evidence="2">Zambia</strain>
    </source>
</reference>
<gene>
    <name evidence="1" type="ORF">SMTD_LOCUS4305</name>
</gene>
<evidence type="ECO:0000313" key="2">
    <source>
        <dbReference type="Proteomes" id="UP000269396"/>
    </source>
</evidence>
<protein>
    <submittedName>
        <fullName evidence="1">Uncharacterized protein</fullName>
    </submittedName>
</protein>
<proteinExistence type="predicted"/>
<dbReference type="Proteomes" id="UP000269396">
    <property type="component" value="Unassembled WGS sequence"/>
</dbReference>
<name>A0A183NQB9_9TREM</name>
<evidence type="ECO:0000313" key="1">
    <source>
        <dbReference type="EMBL" id="VDP05196.1"/>
    </source>
</evidence>